<keyword evidence="6" id="KW-1185">Reference proteome</keyword>
<keyword evidence="3" id="KW-0804">Transcription</keyword>
<evidence type="ECO:0000256" key="2">
    <source>
        <dbReference type="ARBA" id="ARBA00023125"/>
    </source>
</evidence>
<gene>
    <name evidence="5" type="ORF">HMPREF9449_00303</name>
</gene>
<proteinExistence type="predicted"/>
<dbReference type="EMBL" id="ADMC01000002">
    <property type="protein sequence ID" value="EHP50976.1"/>
    <property type="molecule type" value="Genomic_DNA"/>
</dbReference>
<dbReference type="PANTHER" id="PTHR40661">
    <property type="match status" value="1"/>
</dbReference>
<organism evidence="5 6">
    <name type="scientific">Odoribacter laneus YIT 12061</name>
    <dbReference type="NCBI Taxonomy" id="742817"/>
    <lineage>
        <taxon>Bacteria</taxon>
        <taxon>Pseudomonadati</taxon>
        <taxon>Bacteroidota</taxon>
        <taxon>Bacteroidia</taxon>
        <taxon>Bacteroidales</taxon>
        <taxon>Odoribacteraceae</taxon>
        <taxon>Odoribacter</taxon>
    </lineage>
</organism>
<dbReference type="Pfam" id="PF01381">
    <property type="entry name" value="HTH_3"/>
    <property type="match status" value="1"/>
</dbReference>
<dbReference type="CDD" id="cd00093">
    <property type="entry name" value="HTH_XRE"/>
    <property type="match status" value="1"/>
</dbReference>
<dbReference type="STRING" id="742817.HMPREF9449_00303"/>
<dbReference type="eggNOG" id="ENOG50346B0">
    <property type="taxonomic scope" value="Bacteria"/>
</dbReference>
<dbReference type="SUPFAM" id="SSF47413">
    <property type="entry name" value="lambda repressor-like DNA-binding domains"/>
    <property type="match status" value="1"/>
</dbReference>
<dbReference type="PROSITE" id="PS50943">
    <property type="entry name" value="HTH_CROC1"/>
    <property type="match status" value="1"/>
</dbReference>
<dbReference type="AlphaFoldDB" id="H1DDG7"/>
<dbReference type="SMART" id="SM00530">
    <property type="entry name" value="HTH_XRE"/>
    <property type="match status" value="1"/>
</dbReference>
<keyword evidence="1" id="KW-0805">Transcription regulation</keyword>
<dbReference type="InterPro" id="IPR010982">
    <property type="entry name" value="Lambda_DNA-bd_dom_sf"/>
</dbReference>
<dbReference type="InterPro" id="IPR001387">
    <property type="entry name" value="Cro/C1-type_HTH"/>
</dbReference>
<keyword evidence="2" id="KW-0238">DNA-binding</keyword>
<dbReference type="PATRIC" id="fig|742817.3.peg.321"/>
<comment type="caution">
    <text evidence="5">The sequence shown here is derived from an EMBL/GenBank/DDBJ whole genome shotgun (WGS) entry which is preliminary data.</text>
</comment>
<sequence>MGFPERLQSIIEEQRISKYKIAKAIDISASTVSNYIKGKTKPDSTKLTVLCKLLGVNKAWLQTGDGPKYITEEPQTVYNRTPADIDDKQMIRKLINLLESQHESIREKDMQITLLIRKIPDIPSQN</sequence>
<dbReference type="GeneID" id="98067964"/>
<accession>H1DDG7</accession>
<evidence type="ECO:0000313" key="5">
    <source>
        <dbReference type="EMBL" id="EHP50976.1"/>
    </source>
</evidence>
<reference evidence="5 6" key="1">
    <citation type="submission" date="2012-01" db="EMBL/GenBank/DDBJ databases">
        <title>The Genome Sequence of Odoribacter laneus YIT 12061.</title>
        <authorList>
            <consortium name="The Broad Institute Genome Sequencing Platform"/>
            <person name="Earl A."/>
            <person name="Ward D."/>
            <person name="Feldgarden M."/>
            <person name="Gevers D."/>
            <person name="Morotomi M."/>
            <person name="Young S.K."/>
            <person name="Zeng Q."/>
            <person name="Gargeya S."/>
            <person name="Fitzgerald M."/>
            <person name="Haas B."/>
            <person name="Abouelleil A."/>
            <person name="Alvarado L."/>
            <person name="Arachchi H.M."/>
            <person name="Berlin A."/>
            <person name="Chapman S.B."/>
            <person name="Gearin G."/>
            <person name="Goldberg J."/>
            <person name="Griggs A."/>
            <person name="Gujja S."/>
            <person name="Hansen M."/>
            <person name="Heiman D."/>
            <person name="Howarth C."/>
            <person name="Larimer J."/>
            <person name="Lui A."/>
            <person name="MacDonald P.J.P."/>
            <person name="McCowen C."/>
            <person name="Montmayeur A."/>
            <person name="Murphy C."/>
            <person name="Neiman D."/>
            <person name="Pearson M."/>
            <person name="Priest M."/>
            <person name="Roberts A."/>
            <person name="Saif S."/>
            <person name="Shea T."/>
            <person name="Sisk P."/>
            <person name="Stolte C."/>
            <person name="Sykes S."/>
            <person name="Wortman J."/>
            <person name="Nusbaum C."/>
            <person name="Birren B."/>
        </authorList>
    </citation>
    <scope>NUCLEOTIDE SEQUENCE [LARGE SCALE GENOMIC DNA]</scope>
    <source>
        <strain evidence="5 6">YIT 12061</strain>
    </source>
</reference>
<feature type="domain" description="HTH cro/C1-type" evidence="4">
    <location>
        <begin position="7"/>
        <end position="61"/>
    </location>
</feature>
<dbReference type="Proteomes" id="UP000004892">
    <property type="component" value="Unassembled WGS sequence"/>
</dbReference>
<protein>
    <recommendedName>
        <fullName evidence="4">HTH cro/C1-type domain-containing protein</fullName>
    </recommendedName>
</protein>
<evidence type="ECO:0000256" key="1">
    <source>
        <dbReference type="ARBA" id="ARBA00023015"/>
    </source>
</evidence>
<dbReference type="RefSeq" id="WP_009135457.1">
    <property type="nucleotide sequence ID" value="NZ_JH594596.1"/>
</dbReference>
<evidence type="ECO:0000256" key="3">
    <source>
        <dbReference type="ARBA" id="ARBA00023163"/>
    </source>
</evidence>
<dbReference type="Gene3D" id="1.10.260.40">
    <property type="entry name" value="lambda repressor-like DNA-binding domains"/>
    <property type="match status" value="1"/>
</dbReference>
<dbReference type="GO" id="GO:0003677">
    <property type="term" value="F:DNA binding"/>
    <property type="evidence" value="ECO:0007669"/>
    <property type="project" value="UniProtKB-KW"/>
</dbReference>
<dbReference type="HOGENOM" id="CLU_1979271_0_0_10"/>
<name>H1DDG7_9BACT</name>
<evidence type="ECO:0000259" key="4">
    <source>
        <dbReference type="PROSITE" id="PS50943"/>
    </source>
</evidence>
<dbReference type="PANTHER" id="PTHR40661:SF3">
    <property type="entry name" value="FELS-1 PROPHAGE TRANSCRIPTIONAL REGULATOR"/>
    <property type="match status" value="1"/>
</dbReference>
<evidence type="ECO:0000313" key="6">
    <source>
        <dbReference type="Proteomes" id="UP000004892"/>
    </source>
</evidence>